<protein>
    <submittedName>
        <fullName evidence="2">Uncharacterized protein</fullName>
    </submittedName>
</protein>
<comment type="caution">
    <text evidence="2">The sequence shown here is derived from an EMBL/GenBank/DDBJ whole genome shotgun (WGS) entry which is preliminary data.</text>
</comment>
<dbReference type="Proteomes" id="UP001344632">
    <property type="component" value="Unassembled WGS sequence"/>
</dbReference>
<accession>A0ABU6GGV4</accession>
<sequence>MRRTRNLFLAAVSAILLLPLSTHVQAEPSMQVPPEMLSYTTIQLPDGAVFEHDDNQLAFAAIRDGEVQVTAIGAYGQIKPVATFSKQKLEYISSFHWTQDHGSLIAGGSYMMKLGPSGKLEWDYTFSSTDPASLVRYAVQLKDKSYIAAVTAPAETPNASTLRLVHVSEKGKFIKEQELSGVTFDNVDTLTALSDGGFVISAESVADNNNEQIFVAKWDKNLKSLWQKRFDPAEDTQNLWITALSEGSSGDLALAGYYNHPNPDGGYRYLTTGYAMGIQHDGSLQWVHKPDPSLDRSMLNDIQPDPVGGFLATGTVSQDWHGTVSKQFVWKLDSTGDTEWNKVINRTTFNSGLIVQPLNNPDHKDSALLIGSADGAPTLIKVGYPASQ</sequence>
<evidence type="ECO:0000256" key="1">
    <source>
        <dbReference type="SAM" id="SignalP"/>
    </source>
</evidence>
<name>A0ABU6GGV4_9BACL</name>
<evidence type="ECO:0000313" key="3">
    <source>
        <dbReference type="Proteomes" id="UP001344632"/>
    </source>
</evidence>
<organism evidence="2 3">
    <name type="scientific">Paenibacillus dokdonensis</name>
    <dbReference type="NCBI Taxonomy" id="2567944"/>
    <lineage>
        <taxon>Bacteria</taxon>
        <taxon>Bacillati</taxon>
        <taxon>Bacillota</taxon>
        <taxon>Bacilli</taxon>
        <taxon>Bacillales</taxon>
        <taxon>Paenibacillaceae</taxon>
        <taxon>Paenibacillus</taxon>
    </lineage>
</organism>
<dbReference type="PANTHER" id="PTHR42754:SF1">
    <property type="entry name" value="LIPOPROTEIN"/>
    <property type="match status" value="1"/>
</dbReference>
<proteinExistence type="predicted"/>
<dbReference type="RefSeq" id="WP_326085867.1">
    <property type="nucleotide sequence ID" value="NZ_JARLKZ010000003.1"/>
</dbReference>
<gene>
    <name evidence="2" type="ORF">P4H66_03750</name>
</gene>
<evidence type="ECO:0000313" key="2">
    <source>
        <dbReference type="EMBL" id="MEC0238984.1"/>
    </source>
</evidence>
<feature type="chain" id="PRO_5046590935" evidence="1">
    <location>
        <begin position="27"/>
        <end position="388"/>
    </location>
</feature>
<keyword evidence="1" id="KW-0732">Signal</keyword>
<dbReference type="PANTHER" id="PTHR42754">
    <property type="entry name" value="ENDOGLUCANASE"/>
    <property type="match status" value="1"/>
</dbReference>
<dbReference type="SUPFAM" id="SSF101908">
    <property type="entry name" value="Putative isomerase YbhE"/>
    <property type="match status" value="1"/>
</dbReference>
<keyword evidence="3" id="KW-1185">Reference proteome</keyword>
<reference evidence="2 3" key="1">
    <citation type="submission" date="2023-03" db="EMBL/GenBank/DDBJ databases">
        <title>Bacillus Genome Sequencing.</title>
        <authorList>
            <person name="Dunlap C."/>
        </authorList>
    </citation>
    <scope>NUCLEOTIDE SEQUENCE [LARGE SCALE GENOMIC DNA]</scope>
    <source>
        <strain evidence="2 3">BD-525</strain>
    </source>
</reference>
<feature type="signal peptide" evidence="1">
    <location>
        <begin position="1"/>
        <end position="26"/>
    </location>
</feature>
<dbReference type="EMBL" id="JARLKZ010000003">
    <property type="protein sequence ID" value="MEC0238984.1"/>
    <property type="molecule type" value="Genomic_DNA"/>
</dbReference>